<dbReference type="Pfam" id="PF03374">
    <property type="entry name" value="ANT"/>
    <property type="match status" value="1"/>
</dbReference>
<name>A0A239WW77_9ACTN</name>
<accession>A0A239WW77</accession>
<dbReference type="KEGG" id="cgrn:4412665_01612"/>
<protein>
    <submittedName>
        <fullName evidence="2">Uncharacterized phage-encoded protein</fullName>
    </submittedName>
</protein>
<dbReference type="PANTHER" id="PTHR36180">
    <property type="entry name" value="DNA-BINDING PROTEIN-RELATED-RELATED"/>
    <property type="match status" value="1"/>
</dbReference>
<dbReference type="InterPro" id="IPR003497">
    <property type="entry name" value="BRO_N_domain"/>
</dbReference>
<evidence type="ECO:0000313" key="3">
    <source>
        <dbReference type="Proteomes" id="UP000215332"/>
    </source>
</evidence>
<gene>
    <name evidence="2" type="ORF">SAMEA4412665_01612</name>
</gene>
<dbReference type="InterPro" id="IPR005039">
    <property type="entry name" value="Ant_C"/>
</dbReference>
<dbReference type="RefSeq" id="WP_021104639.1">
    <property type="nucleotide sequence ID" value="NZ_LT906441.1"/>
</dbReference>
<dbReference type="Proteomes" id="UP000215332">
    <property type="component" value="Chromosome 1"/>
</dbReference>
<evidence type="ECO:0000259" key="1">
    <source>
        <dbReference type="PROSITE" id="PS51750"/>
    </source>
</evidence>
<dbReference type="Pfam" id="PF02498">
    <property type="entry name" value="Bro-N"/>
    <property type="match status" value="1"/>
</dbReference>
<organism evidence="2 3">
    <name type="scientific">Cutibacterium granulosum</name>
    <dbReference type="NCBI Taxonomy" id="33011"/>
    <lineage>
        <taxon>Bacteria</taxon>
        <taxon>Bacillati</taxon>
        <taxon>Actinomycetota</taxon>
        <taxon>Actinomycetes</taxon>
        <taxon>Propionibacteriales</taxon>
        <taxon>Propionibacteriaceae</taxon>
        <taxon>Cutibacterium</taxon>
    </lineage>
</organism>
<feature type="domain" description="Bro-N" evidence="1">
    <location>
        <begin position="1"/>
        <end position="104"/>
    </location>
</feature>
<dbReference type="PANTHER" id="PTHR36180:SF2">
    <property type="entry name" value="BRO FAMILY PROTEIN"/>
    <property type="match status" value="1"/>
</dbReference>
<dbReference type="PROSITE" id="PS51750">
    <property type="entry name" value="BRO_N"/>
    <property type="match status" value="1"/>
</dbReference>
<sequence length="253" mass="28502">MPSIIPFTYQDQPVRVVTIDGEPWFVLADLCKVLDIAASGRLAARLDEGMRQTHTLETAGGRQRMTIVYEAGMYEVVIRSDKPEAAAFRRWITSEVLPSIRKHGGYLTPEKAEEIISDPDVIIELAQAVKREKSARIAMESLVHELEPKADMYDRFLDADGTYSIGNVTKMVGLSQNKLFDRLRNSGVLIAKGAMRNTPYQRYMHHFSVRPYDFERSDGTKGTSYTTRVQPSGIQFICRKLGLQLIDDQEAAA</sequence>
<dbReference type="GO" id="GO:0003677">
    <property type="term" value="F:DNA binding"/>
    <property type="evidence" value="ECO:0007669"/>
    <property type="project" value="InterPro"/>
</dbReference>
<evidence type="ECO:0000313" key="2">
    <source>
        <dbReference type="EMBL" id="SNV37954.1"/>
    </source>
</evidence>
<dbReference type="SMART" id="SM01040">
    <property type="entry name" value="Bro-N"/>
    <property type="match status" value="1"/>
</dbReference>
<proteinExistence type="predicted"/>
<dbReference type="EMBL" id="LT906441">
    <property type="protein sequence ID" value="SNV37954.1"/>
    <property type="molecule type" value="Genomic_DNA"/>
</dbReference>
<dbReference type="AlphaFoldDB" id="A0A239WW77"/>
<reference evidence="2 3" key="1">
    <citation type="submission" date="2017-06" db="EMBL/GenBank/DDBJ databases">
        <authorList>
            <consortium name="Pathogen Informatics"/>
        </authorList>
    </citation>
    <scope>NUCLEOTIDE SEQUENCE [LARGE SCALE GENOMIC DNA]</scope>
    <source>
        <strain evidence="2 3">NCTC11865</strain>
    </source>
</reference>